<dbReference type="PROSITE" id="PS50102">
    <property type="entry name" value="RRM"/>
    <property type="match status" value="1"/>
</dbReference>
<evidence type="ECO:0000259" key="4">
    <source>
        <dbReference type="PROSITE" id="PS50102"/>
    </source>
</evidence>
<proteinExistence type="predicted"/>
<dbReference type="InterPro" id="IPR000504">
    <property type="entry name" value="RRM_dom"/>
</dbReference>
<evidence type="ECO:0000256" key="2">
    <source>
        <dbReference type="PROSITE-ProRule" id="PRU00176"/>
    </source>
</evidence>
<comment type="caution">
    <text evidence="5">The sequence shown here is derived from an EMBL/GenBank/DDBJ whole genome shotgun (WGS) entry which is preliminary data.</text>
</comment>
<keyword evidence="6" id="KW-1185">Reference proteome</keyword>
<dbReference type="Proteomes" id="UP001165121">
    <property type="component" value="Unassembled WGS sequence"/>
</dbReference>
<dbReference type="InterPro" id="IPR035979">
    <property type="entry name" value="RBD_domain_sf"/>
</dbReference>
<evidence type="ECO:0000313" key="5">
    <source>
        <dbReference type="EMBL" id="GMF18143.1"/>
    </source>
</evidence>
<gene>
    <name evidence="5" type="ORF">Pfra01_000149500</name>
</gene>
<protein>
    <submittedName>
        <fullName evidence="5">Unnamed protein product</fullName>
    </submittedName>
</protein>
<reference evidence="5" key="1">
    <citation type="submission" date="2023-04" db="EMBL/GenBank/DDBJ databases">
        <title>Phytophthora fragariaefolia NBRC 109709.</title>
        <authorList>
            <person name="Ichikawa N."/>
            <person name="Sato H."/>
            <person name="Tonouchi N."/>
        </authorList>
    </citation>
    <scope>NUCLEOTIDE SEQUENCE</scope>
    <source>
        <strain evidence="5">NBRC 109709</strain>
    </source>
</reference>
<name>A0A9W6TS52_9STRA</name>
<organism evidence="5 6">
    <name type="scientific">Phytophthora fragariaefolia</name>
    <dbReference type="NCBI Taxonomy" id="1490495"/>
    <lineage>
        <taxon>Eukaryota</taxon>
        <taxon>Sar</taxon>
        <taxon>Stramenopiles</taxon>
        <taxon>Oomycota</taxon>
        <taxon>Peronosporomycetes</taxon>
        <taxon>Peronosporales</taxon>
        <taxon>Peronosporaceae</taxon>
        <taxon>Phytophthora</taxon>
    </lineage>
</organism>
<evidence type="ECO:0000313" key="6">
    <source>
        <dbReference type="Proteomes" id="UP001165121"/>
    </source>
</evidence>
<keyword evidence="1 2" id="KW-0694">RNA-binding</keyword>
<dbReference type="PANTHER" id="PTHR21245">
    <property type="entry name" value="HETEROGENEOUS NUCLEAR RIBONUCLEOPROTEIN"/>
    <property type="match status" value="1"/>
</dbReference>
<accession>A0A9W6TS52</accession>
<dbReference type="AlphaFoldDB" id="A0A9W6TS52"/>
<dbReference type="SMART" id="SM00360">
    <property type="entry name" value="RRM"/>
    <property type="match status" value="1"/>
</dbReference>
<sequence length="229" mass="24924">MGRAAWLESDLGSGGARTAVVSFAPSGTASFNLANCLKYTCNRGYTQQGTLLARNGDTRTIYIDSFGPTDDHDSLRRTFSKFGKVNLVSLPRFPQSKKFKGFGFVEFSEQSSAEEAVTKSSGADLRGIRVMSKGRWLEMKEQLKLRLSSPDTAEIKASAKTEYTGLLDDAIKPGNVSSSTPPTGKNKKKKRQKPSSAGHIHFGDEDNGQQREDSDTNGDKGTTSKKQKV</sequence>
<feature type="domain" description="RRM" evidence="4">
    <location>
        <begin position="59"/>
        <end position="144"/>
    </location>
</feature>
<evidence type="ECO:0000256" key="1">
    <source>
        <dbReference type="ARBA" id="ARBA00022884"/>
    </source>
</evidence>
<dbReference type="SUPFAM" id="SSF54928">
    <property type="entry name" value="RNA-binding domain, RBD"/>
    <property type="match status" value="1"/>
</dbReference>
<feature type="compositionally biased region" description="Basic and acidic residues" evidence="3">
    <location>
        <begin position="201"/>
        <end position="218"/>
    </location>
</feature>
<dbReference type="OrthoDB" id="439993at2759"/>
<dbReference type="GO" id="GO:0003723">
    <property type="term" value="F:RNA binding"/>
    <property type="evidence" value="ECO:0007669"/>
    <property type="project" value="UniProtKB-UniRule"/>
</dbReference>
<evidence type="ECO:0000256" key="3">
    <source>
        <dbReference type="SAM" id="MobiDB-lite"/>
    </source>
</evidence>
<feature type="region of interest" description="Disordered" evidence="3">
    <location>
        <begin position="169"/>
        <end position="229"/>
    </location>
</feature>
<dbReference type="EMBL" id="BSXT01000117">
    <property type="protein sequence ID" value="GMF18143.1"/>
    <property type="molecule type" value="Genomic_DNA"/>
</dbReference>
<dbReference type="Gene3D" id="3.30.70.330">
    <property type="match status" value="1"/>
</dbReference>
<dbReference type="Pfam" id="PF00076">
    <property type="entry name" value="RRM_1"/>
    <property type="match status" value="1"/>
</dbReference>
<dbReference type="InterPro" id="IPR012677">
    <property type="entry name" value="Nucleotide-bd_a/b_plait_sf"/>
</dbReference>